<protein>
    <submittedName>
        <fullName evidence="2">Uncharacterized protein</fullName>
    </submittedName>
</protein>
<accession>A0ABY8UKK4</accession>
<evidence type="ECO:0000313" key="3">
    <source>
        <dbReference type="Proteomes" id="UP001244341"/>
    </source>
</evidence>
<evidence type="ECO:0000256" key="1">
    <source>
        <dbReference type="SAM" id="MobiDB-lite"/>
    </source>
</evidence>
<organism evidence="2 3">
    <name type="scientific">Tetradesmus obliquus</name>
    <name type="common">Green alga</name>
    <name type="synonym">Acutodesmus obliquus</name>
    <dbReference type="NCBI Taxonomy" id="3088"/>
    <lineage>
        <taxon>Eukaryota</taxon>
        <taxon>Viridiplantae</taxon>
        <taxon>Chlorophyta</taxon>
        <taxon>core chlorophytes</taxon>
        <taxon>Chlorophyceae</taxon>
        <taxon>CS clade</taxon>
        <taxon>Sphaeropleales</taxon>
        <taxon>Scenedesmaceae</taxon>
        <taxon>Tetradesmus</taxon>
    </lineage>
</organism>
<dbReference type="Proteomes" id="UP001244341">
    <property type="component" value="Chromosome 12b"/>
</dbReference>
<dbReference type="EMBL" id="CP126219">
    <property type="protein sequence ID" value="WIA20901.1"/>
    <property type="molecule type" value="Genomic_DNA"/>
</dbReference>
<name>A0ABY8UKK4_TETOB</name>
<gene>
    <name evidence="2" type="ORF">OEZ85_005246</name>
</gene>
<evidence type="ECO:0000313" key="2">
    <source>
        <dbReference type="EMBL" id="WIA20901.1"/>
    </source>
</evidence>
<feature type="region of interest" description="Disordered" evidence="1">
    <location>
        <begin position="1"/>
        <end position="24"/>
    </location>
</feature>
<keyword evidence="3" id="KW-1185">Reference proteome</keyword>
<reference evidence="2 3" key="1">
    <citation type="submission" date="2023-05" db="EMBL/GenBank/DDBJ databases">
        <title>A 100% complete, gapless, phased diploid assembly of the Scenedesmus obliquus UTEX 3031 genome.</title>
        <authorList>
            <person name="Biondi T.C."/>
            <person name="Hanschen E.R."/>
            <person name="Kwon T."/>
            <person name="Eng W."/>
            <person name="Kruse C.P.S."/>
            <person name="Koehler S.I."/>
            <person name="Kunde Y."/>
            <person name="Gleasner C.D."/>
            <person name="You Mak K.T."/>
            <person name="Polle J."/>
            <person name="Hovde B.T."/>
            <person name="Starkenburg S.R."/>
        </authorList>
    </citation>
    <scope>NUCLEOTIDE SEQUENCE [LARGE SCALE GENOMIC DNA]</scope>
    <source>
        <strain evidence="2 3">DOE0152z</strain>
    </source>
</reference>
<sequence length="105" mass="11800">MLAVEASWPAHENEAVSEQQQEREDVISQSGKLLLEYCSLCGRLHCRDWESSVKRAELQQQATKLLARMHFSGAAVAAQYYFMLTETGNKKRPAGMNTPKSRLSA</sequence>
<proteinExistence type="predicted"/>